<feature type="transmembrane region" description="Helical" evidence="1">
    <location>
        <begin position="105"/>
        <end position="126"/>
    </location>
</feature>
<dbReference type="Proteomes" id="UP000000798">
    <property type="component" value="Chromosome"/>
</dbReference>
<dbReference type="Pfam" id="PF02517">
    <property type="entry name" value="Rce1-like"/>
    <property type="match status" value="1"/>
</dbReference>
<dbReference type="GO" id="GO:0080120">
    <property type="term" value="P:CAAX-box protein maturation"/>
    <property type="evidence" value="ECO:0007669"/>
    <property type="project" value="UniProtKB-ARBA"/>
</dbReference>
<accession>O66441</accession>
<dbReference type="InterPro" id="IPR003675">
    <property type="entry name" value="Rce1/LyrA-like_dom"/>
</dbReference>
<feature type="domain" description="CAAX prenyl protease 2/Lysostaphin resistance protein A-like" evidence="2">
    <location>
        <begin position="65"/>
        <end position="146"/>
    </location>
</feature>
<keyword evidence="4" id="KW-1185">Reference proteome</keyword>
<keyword evidence="1" id="KW-0812">Transmembrane</keyword>
<evidence type="ECO:0000259" key="2">
    <source>
        <dbReference type="Pfam" id="PF02517"/>
    </source>
</evidence>
<reference evidence="3 4" key="1">
    <citation type="journal article" date="1998" name="Nature">
        <title>The complete genome of the hyperthermophilic bacterium Aquifex aeolicus.</title>
        <authorList>
            <person name="Deckert G."/>
            <person name="Warren P.V."/>
            <person name="Gaasterland T."/>
            <person name="Young W.G."/>
            <person name="Lenox A.L."/>
            <person name="Graham D.E."/>
            <person name="Overbeek R."/>
            <person name="Snead M.A."/>
            <person name="Keller M."/>
            <person name="Aujay M."/>
            <person name="Huber R."/>
            <person name="Feldman R.A."/>
            <person name="Short J.M."/>
            <person name="Olson G.J."/>
            <person name="Swanson R.V."/>
        </authorList>
    </citation>
    <scope>NUCLEOTIDE SEQUENCE [LARGE SCALE GENOMIC DNA]</scope>
    <source>
        <strain evidence="3 4">VF5</strain>
    </source>
</reference>
<gene>
    <name evidence="3" type="ordered locus">aq_022</name>
</gene>
<keyword evidence="1" id="KW-1133">Transmembrane helix</keyword>
<keyword evidence="1" id="KW-0472">Membrane</keyword>
<evidence type="ECO:0000313" key="3">
    <source>
        <dbReference type="EMBL" id="AAC06404.1"/>
    </source>
</evidence>
<dbReference type="AlphaFoldDB" id="O66441"/>
<dbReference type="HOGENOM" id="CLU_1651278_0_0_0"/>
<dbReference type="PIR" id="F70301">
    <property type="entry name" value="F70301"/>
</dbReference>
<dbReference type="STRING" id="224324.aq_022"/>
<dbReference type="EMBL" id="AE000657">
    <property type="protein sequence ID" value="AAC06404.1"/>
    <property type="molecule type" value="Genomic_DNA"/>
</dbReference>
<dbReference type="GO" id="GO:0004175">
    <property type="term" value="F:endopeptidase activity"/>
    <property type="evidence" value="ECO:0007669"/>
    <property type="project" value="UniProtKB-ARBA"/>
</dbReference>
<proteinExistence type="predicted"/>
<dbReference type="eggNOG" id="COG1266">
    <property type="taxonomic scope" value="Bacteria"/>
</dbReference>
<dbReference type="OrthoDB" id="15151at2"/>
<feature type="transmembrane region" description="Helical" evidence="1">
    <location>
        <begin position="51"/>
        <end position="69"/>
    </location>
</feature>
<evidence type="ECO:0000313" key="4">
    <source>
        <dbReference type="Proteomes" id="UP000000798"/>
    </source>
</evidence>
<dbReference type="InParanoid" id="O66441"/>
<evidence type="ECO:0000256" key="1">
    <source>
        <dbReference type="SAM" id="Phobius"/>
    </source>
</evidence>
<organism evidence="3 4">
    <name type="scientific">Aquifex aeolicus (strain VF5)</name>
    <dbReference type="NCBI Taxonomy" id="224324"/>
    <lineage>
        <taxon>Bacteria</taxon>
        <taxon>Pseudomonadati</taxon>
        <taxon>Aquificota</taxon>
        <taxon>Aquificia</taxon>
        <taxon>Aquificales</taxon>
        <taxon>Aquificaceae</taxon>
        <taxon>Aquifex</taxon>
    </lineage>
</organism>
<dbReference type="EnsemblBacteria" id="AAC06404">
    <property type="protein sequence ID" value="AAC06404"/>
    <property type="gene ID" value="aq_022"/>
</dbReference>
<protein>
    <recommendedName>
        <fullName evidence="2">CAAX prenyl protease 2/Lysostaphin resistance protein A-like domain-containing protein</fullName>
    </recommendedName>
</protein>
<sequence length="166" mass="19200">MYALLVISLYLQRFYNLSIIPQLILLSPLLFQDEKSLGFKNFKKGLTYGSLFLPFSVPYLLSAQCYALVLNQLGIALAEEIFFRGFLMQKFSNFTVSLMSTSAHLAYWANLNALLTFFPSLFFGWLYRKTDSVIAPAFAHFSANMFYFFFIERFPELGELLQRSLI</sequence>
<name>O66441_AQUAE</name>
<feature type="transmembrane region" description="Helical" evidence="1">
    <location>
        <begin position="133"/>
        <end position="151"/>
    </location>
</feature>
<dbReference type="KEGG" id="aae:aq_022"/>